<dbReference type="Gramene" id="Bo7g008340.1">
    <property type="protein sequence ID" value="Bo7g008340.1"/>
    <property type="gene ID" value="Bo7g008340"/>
</dbReference>
<evidence type="ECO:0000313" key="2">
    <source>
        <dbReference type="Proteomes" id="UP000032141"/>
    </source>
</evidence>
<accession>A0A0D3D2T0</accession>
<organism evidence="1 2">
    <name type="scientific">Brassica oleracea var. oleracea</name>
    <dbReference type="NCBI Taxonomy" id="109376"/>
    <lineage>
        <taxon>Eukaryota</taxon>
        <taxon>Viridiplantae</taxon>
        <taxon>Streptophyta</taxon>
        <taxon>Embryophyta</taxon>
        <taxon>Tracheophyta</taxon>
        <taxon>Spermatophyta</taxon>
        <taxon>Magnoliopsida</taxon>
        <taxon>eudicotyledons</taxon>
        <taxon>Gunneridae</taxon>
        <taxon>Pentapetalae</taxon>
        <taxon>rosids</taxon>
        <taxon>malvids</taxon>
        <taxon>Brassicales</taxon>
        <taxon>Brassicaceae</taxon>
        <taxon>Brassiceae</taxon>
        <taxon>Brassica</taxon>
    </lineage>
</organism>
<protein>
    <submittedName>
        <fullName evidence="1">Uncharacterized protein</fullName>
    </submittedName>
</protein>
<dbReference type="Proteomes" id="UP000032141">
    <property type="component" value="Chromosome C7"/>
</dbReference>
<evidence type="ECO:0000313" key="1">
    <source>
        <dbReference type="EnsemblPlants" id="Bo7g008340.1"/>
    </source>
</evidence>
<proteinExistence type="predicted"/>
<keyword evidence="2" id="KW-1185">Reference proteome</keyword>
<reference evidence="1" key="2">
    <citation type="submission" date="2015-03" db="UniProtKB">
        <authorList>
            <consortium name="EnsemblPlants"/>
        </authorList>
    </citation>
    <scope>IDENTIFICATION</scope>
</reference>
<name>A0A0D3D2T0_BRAOL</name>
<dbReference type="HOGENOM" id="CLU_2779366_0_0_1"/>
<reference evidence="1 2" key="1">
    <citation type="journal article" date="2014" name="Genome Biol.">
        <title>Transcriptome and methylome profiling reveals relics of genome dominance in the mesopolyploid Brassica oleracea.</title>
        <authorList>
            <person name="Parkin I.A."/>
            <person name="Koh C."/>
            <person name="Tang H."/>
            <person name="Robinson S.J."/>
            <person name="Kagale S."/>
            <person name="Clarke W.E."/>
            <person name="Town C.D."/>
            <person name="Nixon J."/>
            <person name="Krishnakumar V."/>
            <person name="Bidwell S.L."/>
            <person name="Denoeud F."/>
            <person name="Belcram H."/>
            <person name="Links M.G."/>
            <person name="Just J."/>
            <person name="Clarke C."/>
            <person name="Bender T."/>
            <person name="Huebert T."/>
            <person name="Mason A.S."/>
            <person name="Pires J.C."/>
            <person name="Barker G."/>
            <person name="Moore J."/>
            <person name="Walley P.G."/>
            <person name="Manoli S."/>
            <person name="Batley J."/>
            <person name="Edwards D."/>
            <person name="Nelson M.N."/>
            <person name="Wang X."/>
            <person name="Paterson A.H."/>
            <person name="King G."/>
            <person name="Bancroft I."/>
            <person name="Chalhoub B."/>
            <person name="Sharpe A.G."/>
        </authorList>
    </citation>
    <scope>NUCLEOTIDE SEQUENCE</scope>
    <source>
        <strain evidence="1 2">cv. TO1000</strain>
    </source>
</reference>
<dbReference type="AlphaFoldDB" id="A0A0D3D2T0"/>
<sequence>MDHLFIRWMRLNPTVQGKEANEINNILRRSPRSEEAMVWRWQKKLQVVVEVEPRKKKKKIGGEGEKTET</sequence>
<dbReference type="EnsemblPlants" id="Bo7g008340.1">
    <property type="protein sequence ID" value="Bo7g008340.1"/>
    <property type="gene ID" value="Bo7g008340"/>
</dbReference>